<accession>A0AA86Q4A0</accession>
<evidence type="ECO:0000313" key="5">
    <source>
        <dbReference type="Proteomes" id="UP001642409"/>
    </source>
</evidence>
<feature type="signal peptide" evidence="2">
    <location>
        <begin position="1"/>
        <end position="19"/>
    </location>
</feature>
<keyword evidence="5" id="KW-1185">Reference proteome</keyword>
<reference evidence="3" key="1">
    <citation type="submission" date="2023-06" db="EMBL/GenBank/DDBJ databases">
        <authorList>
            <person name="Kurt Z."/>
        </authorList>
    </citation>
    <scope>NUCLEOTIDE SEQUENCE</scope>
</reference>
<evidence type="ECO:0000313" key="4">
    <source>
        <dbReference type="EMBL" id="CAL6007402.1"/>
    </source>
</evidence>
<dbReference type="Proteomes" id="UP001642409">
    <property type="component" value="Unassembled WGS sequence"/>
</dbReference>
<protein>
    <submittedName>
        <fullName evidence="4">Hypothetical_protein</fullName>
    </submittedName>
</protein>
<feature type="chain" id="PRO_5041665667" evidence="2">
    <location>
        <begin position="20"/>
        <end position="187"/>
    </location>
</feature>
<evidence type="ECO:0000256" key="1">
    <source>
        <dbReference type="SAM" id="Phobius"/>
    </source>
</evidence>
<dbReference type="EMBL" id="CATOUU010000825">
    <property type="protein sequence ID" value="CAI9951796.1"/>
    <property type="molecule type" value="Genomic_DNA"/>
</dbReference>
<evidence type="ECO:0000313" key="3">
    <source>
        <dbReference type="EMBL" id="CAI9951796.1"/>
    </source>
</evidence>
<name>A0AA86Q4A0_9EUKA</name>
<keyword evidence="1" id="KW-1133">Transmembrane helix</keyword>
<gene>
    <name evidence="4" type="ORF">HINF_LOCUS20624</name>
    <name evidence="3" type="ORF">HINF_LOCUS39441</name>
</gene>
<reference evidence="4 5" key="2">
    <citation type="submission" date="2024-07" db="EMBL/GenBank/DDBJ databases">
        <authorList>
            <person name="Akdeniz Z."/>
        </authorList>
    </citation>
    <scope>NUCLEOTIDE SEQUENCE [LARGE SCALE GENOMIC DNA]</scope>
</reference>
<feature type="transmembrane region" description="Helical" evidence="1">
    <location>
        <begin position="131"/>
        <end position="158"/>
    </location>
</feature>
<dbReference type="AlphaFoldDB" id="A0AA86Q4A0"/>
<keyword evidence="1" id="KW-0472">Membrane</keyword>
<comment type="caution">
    <text evidence="3">The sequence shown here is derived from an EMBL/GenBank/DDBJ whole genome shotgun (WGS) entry which is preliminary data.</text>
</comment>
<sequence>MKYFSILCVFILALSVLAAQKFLISNPLYRRKLTHLTIAPVFILVLHLQNPQTLVQKSFLASLPFVSGVYFSIFGEKKLGLVLYCLESALLPFLSGDYETAVLLMVFGDGFAGFAPLFGAKTGGKTGTGSILCFIGSVFVLIVKGKSVLKAIVIGGIMSGLERISGYWDNMVLVLGALACLKASELF</sequence>
<evidence type="ECO:0000256" key="2">
    <source>
        <dbReference type="SAM" id="SignalP"/>
    </source>
</evidence>
<organism evidence="3">
    <name type="scientific">Hexamita inflata</name>
    <dbReference type="NCBI Taxonomy" id="28002"/>
    <lineage>
        <taxon>Eukaryota</taxon>
        <taxon>Metamonada</taxon>
        <taxon>Diplomonadida</taxon>
        <taxon>Hexamitidae</taxon>
        <taxon>Hexamitinae</taxon>
        <taxon>Hexamita</taxon>
    </lineage>
</organism>
<keyword evidence="1" id="KW-0812">Transmembrane</keyword>
<keyword evidence="2" id="KW-0732">Signal</keyword>
<dbReference type="EMBL" id="CAXDID020000055">
    <property type="protein sequence ID" value="CAL6007402.1"/>
    <property type="molecule type" value="Genomic_DNA"/>
</dbReference>
<proteinExistence type="predicted"/>